<dbReference type="EMBL" id="OU015569">
    <property type="protein sequence ID" value="CAG5094592.1"/>
    <property type="molecule type" value="Genomic_DNA"/>
</dbReference>
<proteinExistence type="predicted"/>
<feature type="region of interest" description="Disordered" evidence="2">
    <location>
        <begin position="1"/>
        <end position="36"/>
    </location>
</feature>
<accession>A0ABN7S7L1</accession>
<evidence type="ECO:0000313" key="4">
    <source>
        <dbReference type="Proteomes" id="UP001158576"/>
    </source>
</evidence>
<evidence type="ECO:0000256" key="1">
    <source>
        <dbReference type="SAM" id="Coils"/>
    </source>
</evidence>
<feature type="coiled-coil region" evidence="1">
    <location>
        <begin position="55"/>
        <end position="82"/>
    </location>
</feature>
<keyword evidence="4" id="KW-1185">Reference proteome</keyword>
<evidence type="ECO:0000256" key="2">
    <source>
        <dbReference type="SAM" id="MobiDB-lite"/>
    </source>
</evidence>
<feature type="compositionally biased region" description="Basic and acidic residues" evidence="2">
    <location>
        <begin position="19"/>
        <end position="36"/>
    </location>
</feature>
<dbReference type="Proteomes" id="UP001158576">
    <property type="component" value="Chromosome XSR"/>
</dbReference>
<protein>
    <submittedName>
        <fullName evidence="3">Oidioi.mRNA.OKI2018_I69.XSR.g13692.t1.cds</fullName>
    </submittedName>
</protein>
<sequence length="199" mass="23493">MNESAKTPERPIQSKKRKLSDDADMRKPKAAKTVEEYTQHLRHNNLVFRKEWNRIAEMDTKINDLESQLRILKGERDEKRLNYKEKLENFKKESSPPDGISQPTDLFVQDSDMFWIIMAHLREIEGDDSSHKAFIDHLNISLDCMVDWISGIGKTYAKRIIEARPITDFKQVEAILGKKRAKRIALKFEQKRMFRYTKP</sequence>
<name>A0ABN7S7L1_OIKDI</name>
<organism evidence="3 4">
    <name type="scientific">Oikopleura dioica</name>
    <name type="common">Tunicate</name>
    <dbReference type="NCBI Taxonomy" id="34765"/>
    <lineage>
        <taxon>Eukaryota</taxon>
        <taxon>Metazoa</taxon>
        <taxon>Chordata</taxon>
        <taxon>Tunicata</taxon>
        <taxon>Appendicularia</taxon>
        <taxon>Copelata</taxon>
        <taxon>Oikopleuridae</taxon>
        <taxon>Oikopleura</taxon>
    </lineage>
</organism>
<reference evidence="3 4" key="1">
    <citation type="submission" date="2021-04" db="EMBL/GenBank/DDBJ databases">
        <authorList>
            <person name="Bliznina A."/>
        </authorList>
    </citation>
    <scope>NUCLEOTIDE SEQUENCE [LARGE SCALE GENOMIC DNA]</scope>
</reference>
<gene>
    <name evidence="3" type="ORF">OKIOD_LOCUS5250</name>
</gene>
<keyword evidence="1" id="KW-0175">Coiled coil</keyword>
<evidence type="ECO:0000313" key="3">
    <source>
        <dbReference type="EMBL" id="CAG5094592.1"/>
    </source>
</evidence>